<evidence type="ECO:0000256" key="12">
    <source>
        <dbReference type="ARBA" id="ARBA00022833"/>
    </source>
</evidence>
<keyword evidence="10 17" id="KW-0479">Metal-binding</keyword>
<evidence type="ECO:0000256" key="1">
    <source>
        <dbReference type="ARBA" id="ARBA00004147"/>
    </source>
</evidence>
<name>A0A9E8MGV0_9GEMI</name>
<evidence type="ECO:0000256" key="13">
    <source>
        <dbReference type="ARBA" id="ARBA00023125"/>
    </source>
</evidence>
<reference evidence="20" key="2">
    <citation type="submission" date="2022-01" db="EMBL/GenBank/DDBJ databases">
        <title>Complete nucleotide sequence of DNA B (clone X-1) of a new begomovirus causing yellow mosaic disease in Cajanus scarabaeoides.</title>
        <authorList>
            <person name="Dokka N."/>
            <person name="Sahu B."/>
            <person name="Dewangan B.P."/>
            <person name="Marathe A."/>
            <person name="Sivalingam P.N."/>
            <person name="Kaushal P."/>
        </authorList>
    </citation>
    <scope>NUCLEOTIDE SEQUENCE [LARGE SCALE GENOMIC DNA]</scope>
</reference>
<evidence type="ECO:0000256" key="3">
    <source>
        <dbReference type="ARBA" id="ARBA00007672"/>
    </source>
</evidence>
<evidence type="ECO:0000256" key="2">
    <source>
        <dbReference type="ARBA" id="ARBA00004192"/>
    </source>
</evidence>
<keyword evidence="6" id="KW-0597">Phosphoprotein</keyword>
<keyword evidence="12 17" id="KW-0862">Zinc</keyword>
<comment type="similarity">
    <text evidence="3 17">Belongs to the geminiviridae transcriptional activator protein family.</text>
</comment>
<keyword evidence="9" id="KW-1090">Inhibition of host innate immune response by virus</keyword>
<dbReference type="GO" id="GO:0003677">
    <property type="term" value="F:DNA binding"/>
    <property type="evidence" value="ECO:0007669"/>
    <property type="project" value="UniProtKB-KW"/>
</dbReference>
<dbReference type="GO" id="GO:0042025">
    <property type="term" value="C:host cell nucleus"/>
    <property type="evidence" value="ECO:0007669"/>
    <property type="project" value="UniProtKB-SubCell"/>
</dbReference>
<dbReference type="GO" id="GO:0030430">
    <property type="term" value="C:host cell cytoplasm"/>
    <property type="evidence" value="ECO:0007669"/>
    <property type="project" value="UniProtKB-SubCell"/>
</dbReference>
<keyword evidence="5 17" id="KW-0941">Suppressor of RNA silencing</keyword>
<keyword evidence="13 17" id="KW-0238">DNA-binding</keyword>
<dbReference type="PRINTS" id="PR00230">
    <property type="entry name" value="GEMCOATAL2"/>
</dbReference>
<feature type="region of interest" description="Disordered" evidence="18">
    <location>
        <begin position="1"/>
        <end position="29"/>
    </location>
</feature>
<keyword evidence="15 17" id="KW-1035">Host cytoplasm</keyword>
<sequence>MNQITHSSKRGLSRMRSSTPSKNHCSPPSIKAQHRFAKKKQRAIRRRRIDLPCGCSFYAHIDCHKYGFTHRGTHHCLSSEQWRLYLGNNKSPIFQGPHPRVTVGHYNDEPNGGTNNVQPPAEESVGDAQVFPGLDDIPSFQDDFWADLDNI</sequence>
<keyword evidence="8 17" id="KW-0945">Host-virus interaction</keyword>
<gene>
    <name evidence="19" type="primary">AC2</name>
</gene>
<keyword evidence="7 17" id="KW-1048">Host nucleus</keyword>
<comment type="subunit">
    <text evidence="17">Monomer. Homodimer. Homooligomer. Self-interaction correlates with nuclear localization and efficient activation of transcription.</text>
</comment>
<evidence type="ECO:0000256" key="7">
    <source>
        <dbReference type="ARBA" id="ARBA00022562"/>
    </source>
</evidence>
<dbReference type="EMBL" id="OM397101">
    <property type="protein sequence ID" value="WAB58490.1"/>
    <property type="molecule type" value="Genomic_DNA"/>
</dbReference>
<evidence type="ECO:0000256" key="16">
    <source>
        <dbReference type="ARBA" id="ARBA00023280"/>
    </source>
</evidence>
<feature type="compositionally biased region" description="Polar residues" evidence="18">
    <location>
        <begin position="15"/>
        <end position="26"/>
    </location>
</feature>
<evidence type="ECO:0000313" key="19">
    <source>
        <dbReference type="EMBL" id="WAB58490.1"/>
    </source>
</evidence>
<evidence type="ECO:0000256" key="8">
    <source>
        <dbReference type="ARBA" id="ARBA00022581"/>
    </source>
</evidence>
<keyword evidence="16" id="KW-0899">Viral immunoevasion</keyword>
<comment type="subcellular location">
    <subcellularLocation>
        <location evidence="2 17">Host cytoplasm</location>
    </subcellularLocation>
    <subcellularLocation>
        <location evidence="1 17">Host nucleus</location>
    </subcellularLocation>
</comment>
<keyword evidence="11 17" id="KW-0863">Zinc-finger</keyword>
<evidence type="ECO:0000256" key="4">
    <source>
        <dbReference type="ARBA" id="ARBA00014388"/>
    </source>
</evidence>
<accession>A0A9E8MGV0</accession>
<dbReference type="Proteomes" id="UP001184259">
    <property type="component" value="Genome"/>
</dbReference>
<reference evidence="19 20" key="1">
    <citation type="submission" date="2022-01" db="EMBL/GenBank/DDBJ databases">
        <title>Complete nucleotide sequence of DNA A of a new begomovirus species (clone B-3) causing yellow mosaic disease in Cajanus scarabaeoides.</title>
        <authorList>
            <person name="Dokka N."/>
            <person name="Sahu B."/>
            <person name="Dewangan B.P."/>
            <person name="Marathe A."/>
            <person name="Sivalingam P.N."/>
            <person name="Kaushal P."/>
        </authorList>
    </citation>
    <scope>NUCLEOTIDE SEQUENCE [LARGE SCALE GENOMIC DNA]</scope>
    <source>
        <strain evidence="19">Baronda Raipur</strain>
    </source>
</reference>
<evidence type="ECO:0000256" key="6">
    <source>
        <dbReference type="ARBA" id="ARBA00022553"/>
    </source>
</evidence>
<evidence type="ECO:0000256" key="17">
    <source>
        <dbReference type="RuleBase" id="RU363028"/>
    </source>
</evidence>
<evidence type="ECO:0000256" key="10">
    <source>
        <dbReference type="ARBA" id="ARBA00022723"/>
    </source>
</evidence>
<dbReference type="InterPro" id="IPR000942">
    <property type="entry name" value="Gemini_AL2"/>
</dbReference>
<dbReference type="GO" id="GO:0052170">
    <property type="term" value="P:symbiont-mediated suppression of host innate immune response"/>
    <property type="evidence" value="ECO:0007669"/>
    <property type="project" value="UniProtKB-KW"/>
</dbReference>
<protein>
    <recommendedName>
        <fullName evidence="4 17">Transcriptional activator protein</fullName>
        <shortName evidence="17">TrAP</shortName>
    </recommendedName>
</protein>
<evidence type="ECO:0000256" key="11">
    <source>
        <dbReference type="ARBA" id="ARBA00022771"/>
    </source>
</evidence>
<evidence type="ECO:0000256" key="15">
    <source>
        <dbReference type="ARBA" id="ARBA00023200"/>
    </source>
</evidence>
<evidence type="ECO:0000256" key="14">
    <source>
        <dbReference type="ARBA" id="ARBA00023159"/>
    </source>
</evidence>
<evidence type="ECO:0000313" key="20">
    <source>
        <dbReference type="Proteomes" id="UP001184259"/>
    </source>
</evidence>
<evidence type="ECO:0000256" key="5">
    <source>
        <dbReference type="ARBA" id="ARBA00022463"/>
    </source>
</evidence>
<comment type="domain">
    <text evidence="17">The zinc finger and the transactivation region are involved in PTGS suppression.</text>
</comment>
<comment type="function">
    <text evidence="17">Strong activator of the late viral genes promoters. Acts as a suppressor of RNA-mediated gene silencing, also known as post-transcriptional gene silencing (PTGS), a mechanism of plant viral defense that limits the accumulation of viral RNAs. Also suppresses the host basal defense by interacting with and inhibiting SNF1 kinase, a key regulator of cell metabolism implicated in innate antiviral defense. Determines pathogenicity.</text>
</comment>
<evidence type="ECO:0000256" key="9">
    <source>
        <dbReference type="ARBA" id="ARBA00022632"/>
    </source>
</evidence>
<proteinExistence type="inferred from homology"/>
<dbReference type="GO" id="GO:0005198">
    <property type="term" value="F:structural molecule activity"/>
    <property type="evidence" value="ECO:0007669"/>
    <property type="project" value="InterPro"/>
</dbReference>
<evidence type="ECO:0000256" key="18">
    <source>
        <dbReference type="SAM" id="MobiDB-lite"/>
    </source>
</evidence>
<keyword evidence="14 17" id="KW-0010">Activator</keyword>
<dbReference type="Pfam" id="PF01440">
    <property type="entry name" value="Gemini_AL2"/>
    <property type="match status" value="1"/>
</dbReference>
<organism evidence="19 20">
    <name type="scientific">Cajanus scarabaeoides yellow mosaic virus</name>
    <dbReference type="NCBI Taxonomy" id="3000307"/>
    <lineage>
        <taxon>Viruses</taxon>
        <taxon>Monodnaviria</taxon>
        <taxon>Shotokuvirae</taxon>
        <taxon>Cressdnaviricota</taxon>
        <taxon>Repensiviricetes</taxon>
        <taxon>Geplafuvirales</taxon>
        <taxon>Geminiviridae</taxon>
        <taxon>Begomovirus</taxon>
        <taxon>Begomovirus cajani</taxon>
    </lineage>
</organism>
<dbReference type="GO" id="GO:0019028">
    <property type="term" value="C:viral capsid"/>
    <property type="evidence" value="ECO:0007669"/>
    <property type="project" value="InterPro"/>
</dbReference>
<dbReference type="GO" id="GO:0008270">
    <property type="term" value="F:zinc ion binding"/>
    <property type="evidence" value="ECO:0007669"/>
    <property type="project" value="UniProtKB-KW"/>
</dbReference>
<keyword evidence="20" id="KW-1185">Reference proteome</keyword>